<keyword evidence="2" id="KW-0812">Transmembrane</keyword>
<reference evidence="3" key="1">
    <citation type="submission" date="2019-10" db="EMBL/GenBank/DDBJ databases">
        <authorList>
            <consortium name="DOE Joint Genome Institute"/>
            <person name="Kuo A."/>
            <person name="Miyauchi S."/>
            <person name="Kiss E."/>
            <person name="Drula E."/>
            <person name="Kohler A."/>
            <person name="Sanchez-Garcia M."/>
            <person name="Andreopoulos B."/>
            <person name="Barry K.W."/>
            <person name="Bonito G."/>
            <person name="Buee M."/>
            <person name="Carver A."/>
            <person name="Chen C."/>
            <person name="Cichocki N."/>
            <person name="Clum A."/>
            <person name="Culley D."/>
            <person name="Crous P.W."/>
            <person name="Fauchery L."/>
            <person name="Girlanda M."/>
            <person name="Hayes R."/>
            <person name="Keri Z."/>
            <person name="LaButti K."/>
            <person name="Lipzen A."/>
            <person name="Lombard V."/>
            <person name="Magnuson J."/>
            <person name="Maillard F."/>
            <person name="Morin E."/>
            <person name="Murat C."/>
            <person name="Nolan M."/>
            <person name="Ohm R."/>
            <person name="Pangilinan J."/>
            <person name="Pereira M."/>
            <person name="Perotto S."/>
            <person name="Peter M."/>
            <person name="Riley R."/>
            <person name="Sitrit Y."/>
            <person name="Stielow B."/>
            <person name="Szollosi G."/>
            <person name="Zifcakova L."/>
            <person name="Stursova M."/>
            <person name="Spatafora J.W."/>
            <person name="Tedersoo L."/>
            <person name="Vaario L.-M."/>
            <person name="Yamada A."/>
            <person name="Yan M."/>
            <person name="Wang P."/>
            <person name="Xu J."/>
            <person name="Bruns T."/>
            <person name="Baldrian P."/>
            <person name="Vilgalys R."/>
            <person name="Henrissat B."/>
            <person name="Grigoriev I.V."/>
            <person name="Hibbett D."/>
            <person name="Nagy L.G."/>
            <person name="Martin F.M."/>
        </authorList>
    </citation>
    <scope>NUCLEOTIDE SEQUENCE</scope>
    <source>
        <strain evidence="3">BED1</strain>
    </source>
</reference>
<sequence>MDALSLHHAIFNHEKDSQLPLRSATFLHPAPERDGSPTCQLFASAAYQDLIQRQPTHPDGPTSGWDLGLNLLGDPITVAECKSLEDHQIKMKLRRLHAINITFELLFGIWGTYTTVRYFLASADGLGDTERICALVLGILSALAVALVSTAILIPLFPRTSRPHVWWYTRSLLRAGYLLLLLAGAVVNIVLVLVWHPNLLCNWDIDIAWYTSTTDTITSPCRAAPFAAWMSAAILRLVVTATLALSFIYTLRLYHRTRHPNFDENSPKYSPYLPSDPEDISPVFRSSPLHFSKSTFRLMRSEDSSHTLNQSNTTLPKSNSISTLAPSTSCTGHSRSHSTPPPKDISPPRISSPTSRRTSTHVTNHGASSTPFGSEPQRINAVTPPLSASHMLRRASRISITQLTSDTMLSDNFSHSERANGSILARDPSQIRSCKPGHRGTSAHPDVRKTTAEWENTHVRHASQTSVGPQSFSSTEGESSTEMGKDDDILAYSYGYGASEPTYPYLDTYNPQRPGTYAEAPSCEDVEERGFSQGYRRAIPGGPVLPEVSSEPRSSFSGEEEEESSGEEEEYVAMMGGFVRRMATIESLGSKEAASTLSTTGSVAPYSTRSKTPLSQFSSVRFAEHGSSGTSSLGMPLSTDASLSTAYFSFSSGGTGMRVNERGELFWGPNASRSAAGSPHDRQYYTASGPGIDNETQ</sequence>
<gene>
    <name evidence="3" type="ORF">L210DRAFT_2266698</name>
</gene>
<feature type="transmembrane region" description="Helical" evidence="2">
    <location>
        <begin position="226"/>
        <end position="251"/>
    </location>
</feature>
<accession>A0AAD4GDH7</accession>
<keyword evidence="2" id="KW-0472">Membrane</keyword>
<dbReference type="Proteomes" id="UP001194468">
    <property type="component" value="Unassembled WGS sequence"/>
</dbReference>
<evidence type="ECO:0000313" key="4">
    <source>
        <dbReference type="Proteomes" id="UP001194468"/>
    </source>
</evidence>
<feature type="region of interest" description="Disordered" evidence="1">
    <location>
        <begin position="535"/>
        <end position="569"/>
    </location>
</feature>
<keyword evidence="4" id="KW-1185">Reference proteome</keyword>
<evidence type="ECO:0000313" key="3">
    <source>
        <dbReference type="EMBL" id="KAF8438457.1"/>
    </source>
</evidence>
<keyword evidence="2" id="KW-1133">Transmembrane helix</keyword>
<dbReference type="EMBL" id="WHUW01000016">
    <property type="protein sequence ID" value="KAF8438457.1"/>
    <property type="molecule type" value="Genomic_DNA"/>
</dbReference>
<feature type="compositionally biased region" description="Low complexity" evidence="1">
    <location>
        <begin position="547"/>
        <end position="557"/>
    </location>
</feature>
<organism evidence="3 4">
    <name type="scientific">Boletus edulis BED1</name>
    <dbReference type="NCBI Taxonomy" id="1328754"/>
    <lineage>
        <taxon>Eukaryota</taxon>
        <taxon>Fungi</taxon>
        <taxon>Dikarya</taxon>
        <taxon>Basidiomycota</taxon>
        <taxon>Agaricomycotina</taxon>
        <taxon>Agaricomycetes</taxon>
        <taxon>Agaricomycetidae</taxon>
        <taxon>Boletales</taxon>
        <taxon>Boletineae</taxon>
        <taxon>Boletaceae</taxon>
        <taxon>Boletoideae</taxon>
        <taxon>Boletus</taxon>
    </lineage>
</organism>
<reference evidence="3" key="2">
    <citation type="journal article" date="2020" name="Nat. Commun.">
        <title>Large-scale genome sequencing of mycorrhizal fungi provides insights into the early evolution of symbiotic traits.</title>
        <authorList>
            <person name="Miyauchi S."/>
            <person name="Kiss E."/>
            <person name="Kuo A."/>
            <person name="Drula E."/>
            <person name="Kohler A."/>
            <person name="Sanchez-Garcia M."/>
            <person name="Morin E."/>
            <person name="Andreopoulos B."/>
            <person name="Barry K.W."/>
            <person name="Bonito G."/>
            <person name="Buee M."/>
            <person name="Carver A."/>
            <person name="Chen C."/>
            <person name="Cichocki N."/>
            <person name="Clum A."/>
            <person name="Culley D."/>
            <person name="Crous P.W."/>
            <person name="Fauchery L."/>
            <person name="Girlanda M."/>
            <person name="Hayes R.D."/>
            <person name="Keri Z."/>
            <person name="LaButti K."/>
            <person name="Lipzen A."/>
            <person name="Lombard V."/>
            <person name="Magnuson J."/>
            <person name="Maillard F."/>
            <person name="Murat C."/>
            <person name="Nolan M."/>
            <person name="Ohm R.A."/>
            <person name="Pangilinan J."/>
            <person name="Pereira M.F."/>
            <person name="Perotto S."/>
            <person name="Peter M."/>
            <person name="Pfister S."/>
            <person name="Riley R."/>
            <person name="Sitrit Y."/>
            <person name="Stielow J.B."/>
            <person name="Szollosi G."/>
            <person name="Zifcakova L."/>
            <person name="Stursova M."/>
            <person name="Spatafora J.W."/>
            <person name="Tedersoo L."/>
            <person name="Vaario L.M."/>
            <person name="Yamada A."/>
            <person name="Yan M."/>
            <person name="Wang P."/>
            <person name="Xu J."/>
            <person name="Bruns T."/>
            <person name="Baldrian P."/>
            <person name="Vilgalys R."/>
            <person name="Dunand C."/>
            <person name="Henrissat B."/>
            <person name="Grigoriev I.V."/>
            <person name="Hibbett D."/>
            <person name="Nagy L.G."/>
            <person name="Martin F.M."/>
        </authorList>
    </citation>
    <scope>NUCLEOTIDE SEQUENCE</scope>
    <source>
        <strain evidence="3">BED1</strain>
    </source>
</reference>
<feature type="region of interest" description="Disordered" evidence="1">
    <location>
        <begin position="591"/>
        <end position="610"/>
    </location>
</feature>
<feature type="region of interest" description="Disordered" evidence="1">
    <location>
        <begin position="668"/>
        <end position="697"/>
    </location>
</feature>
<feature type="region of interest" description="Disordered" evidence="1">
    <location>
        <begin position="301"/>
        <end position="381"/>
    </location>
</feature>
<evidence type="ECO:0000256" key="2">
    <source>
        <dbReference type="SAM" id="Phobius"/>
    </source>
</evidence>
<feature type="compositionally biased region" description="Low complexity" evidence="1">
    <location>
        <begin position="347"/>
        <end position="357"/>
    </location>
</feature>
<feature type="compositionally biased region" description="Polar residues" evidence="1">
    <location>
        <begin position="593"/>
        <end position="610"/>
    </location>
</feature>
<evidence type="ECO:0000256" key="1">
    <source>
        <dbReference type="SAM" id="MobiDB-lite"/>
    </source>
</evidence>
<feature type="transmembrane region" description="Helical" evidence="2">
    <location>
        <begin position="98"/>
        <end position="120"/>
    </location>
</feature>
<feature type="transmembrane region" description="Helical" evidence="2">
    <location>
        <begin position="132"/>
        <end position="154"/>
    </location>
</feature>
<feature type="compositionally biased region" description="Polar residues" evidence="1">
    <location>
        <begin position="306"/>
        <end position="333"/>
    </location>
</feature>
<comment type="caution">
    <text evidence="3">The sequence shown here is derived from an EMBL/GenBank/DDBJ whole genome shotgun (WGS) entry which is preliminary data.</text>
</comment>
<protein>
    <submittedName>
        <fullName evidence="3">Uncharacterized protein</fullName>
    </submittedName>
</protein>
<dbReference type="AlphaFoldDB" id="A0AAD4GDH7"/>
<proteinExistence type="predicted"/>
<feature type="region of interest" description="Disordered" evidence="1">
    <location>
        <begin position="460"/>
        <end position="485"/>
    </location>
</feature>
<feature type="compositionally biased region" description="Polar residues" evidence="1">
    <location>
        <begin position="361"/>
        <end position="372"/>
    </location>
</feature>
<feature type="compositionally biased region" description="Acidic residues" evidence="1">
    <location>
        <begin position="558"/>
        <end position="569"/>
    </location>
</feature>
<name>A0AAD4GDH7_BOLED</name>
<feature type="transmembrane region" description="Helical" evidence="2">
    <location>
        <begin position="175"/>
        <end position="195"/>
    </location>
</feature>
<feature type="compositionally biased region" description="Low complexity" evidence="1">
    <location>
        <begin position="471"/>
        <end position="482"/>
    </location>
</feature>